<dbReference type="Proteomes" id="UP000218811">
    <property type="component" value="Unassembled WGS sequence"/>
</dbReference>
<dbReference type="EMBL" id="KB468053">
    <property type="protein sequence ID" value="PCH40415.1"/>
    <property type="molecule type" value="Genomic_DNA"/>
</dbReference>
<dbReference type="OrthoDB" id="47059at2759"/>
<name>A0A2H3JFU6_WOLCO</name>
<evidence type="ECO:0000313" key="1">
    <source>
        <dbReference type="EMBL" id="PCH40415.1"/>
    </source>
</evidence>
<organism evidence="1 2">
    <name type="scientific">Wolfiporia cocos (strain MD-104)</name>
    <name type="common">Brown rot fungus</name>
    <dbReference type="NCBI Taxonomy" id="742152"/>
    <lineage>
        <taxon>Eukaryota</taxon>
        <taxon>Fungi</taxon>
        <taxon>Dikarya</taxon>
        <taxon>Basidiomycota</taxon>
        <taxon>Agaricomycotina</taxon>
        <taxon>Agaricomycetes</taxon>
        <taxon>Polyporales</taxon>
        <taxon>Phaeolaceae</taxon>
        <taxon>Wolfiporia</taxon>
    </lineage>
</organism>
<proteinExistence type="predicted"/>
<protein>
    <submittedName>
        <fullName evidence="1">Uncharacterized protein</fullName>
    </submittedName>
</protein>
<sequence length="99" mass="11234">MTASTTFSKPLVVLQKGDGKIDDSCLFLNSGMNALIWGRTRGLPAHHHQYPIDYVHQIPTTDMVLRPSTTSPRRTYMWYMGAPVFRFGVAHPNLRVFTL</sequence>
<keyword evidence="2" id="KW-1185">Reference proteome</keyword>
<accession>A0A2H3JFU6</accession>
<dbReference type="AlphaFoldDB" id="A0A2H3JFU6"/>
<evidence type="ECO:0000313" key="2">
    <source>
        <dbReference type="Proteomes" id="UP000218811"/>
    </source>
</evidence>
<dbReference type="STRING" id="742152.A0A2H3JFU6"/>
<gene>
    <name evidence="1" type="ORF">WOLCODRAFT_150452</name>
</gene>
<reference evidence="1 2" key="1">
    <citation type="journal article" date="2012" name="Science">
        <title>The Paleozoic origin of enzymatic lignin decomposition reconstructed from 31 fungal genomes.</title>
        <authorList>
            <person name="Floudas D."/>
            <person name="Binder M."/>
            <person name="Riley R."/>
            <person name="Barry K."/>
            <person name="Blanchette R.A."/>
            <person name="Henrissat B."/>
            <person name="Martinez A.T."/>
            <person name="Otillar R."/>
            <person name="Spatafora J.W."/>
            <person name="Yadav J.S."/>
            <person name="Aerts A."/>
            <person name="Benoit I."/>
            <person name="Boyd A."/>
            <person name="Carlson A."/>
            <person name="Copeland A."/>
            <person name="Coutinho P.M."/>
            <person name="de Vries R.P."/>
            <person name="Ferreira P."/>
            <person name="Findley K."/>
            <person name="Foster B."/>
            <person name="Gaskell J."/>
            <person name="Glotzer D."/>
            <person name="Gorecki P."/>
            <person name="Heitman J."/>
            <person name="Hesse C."/>
            <person name="Hori C."/>
            <person name="Igarashi K."/>
            <person name="Jurgens J.A."/>
            <person name="Kallen N."/>
            <person name="Kersten P."/>
            <person name="Kohler A."/>
            <person name="Kuees U."/>
            <person name="Kumar T.K.A."/>
            <person name="Kuo A."/>
            <person name="LaButti K."/>
            <person name="Larrondo L.F."/>
            <person name="Lindquist E."/>
            <person name="Ling A."/>
            <person name="Lombard V."/>
            <person name="Lucas S."/>
            <person name="Lundell T."/>
            <person name="Martin R."/>
            <person name="McLaughlin D.J."/>
            <person name="Morgenstern I."/>
            <person name="Morin E."/>
            <person name="Murat C."/>
            <person name="Nagy L.G."/>
            <person name="Nolan M."/>
            <person name="Ohm R.A."/>
            <person name="Patyshakuliyeva A."/>
            <person name="Rokas A."/>
            <person name="Ruiz-Duenas F.J."/>
            <person name="Sabat G."/>
            <person name="Salamov A."/>
            <person name="Samejima M."/>
            <person name="Schmutz J."/>
            <person name="Slot J.C."/>
            <person name="St John F."/>
            <person name="Stenlid J."/>
            <person name="Sun H."/>
            <person name="Sun S."/>
            <person name="Syed K."/>
            <person name="Tsang A."/>
            <person name="Wiebenga A."/>
            <person name="Young D."/>
            <person name="Pisabarro A."/>
            <person name="Eastwood D.C."/>
            <person name="Martin F."/>
            <person name="Cullen D."/>
            <person name="Grigoriev I.V."/>
            <person name="Hibbett D.S."/>
        </authorList>
    </citation>
    <scope>NUCLEOTIDE SEQUENCE [LARGE SCALE GENOMIC DNA]</scope>
    <source>
        <strain evidence="1 2">MD-104</strain>
    </source>
</reference>